<gene>
    <name evidence="8" type="ORF">ACFPET_03260</name>
</gene>
<keyword evidence="3" id="KW-0288">FMN</keyword>
<evidence type="ECO:0000313" key="9">
    <source>
        <dbReference type="Proteomes" id="UP001595823"/>
    </source>
</evidence>
<dbReference type="InterPro" id="IPR013785">
    <property type="entry name" value="Aldolase_TIM"/>
</dbReference>
<dbReference type="RefSeq" id="WP_380617946.1">
    <property type="nucleotide sequence ID" value="NZ_JBHSDK010000003.1"/>
</dbReference>
<dbReference type="EMBL" id="JBHSDK010000003">
    <property type="protein sequence ID" value="MFC4334210.1"/>
    <property type="molecule type" value="Genomic_DNA"/>
</dbReference>
<dbReference type="PANTHER" id="PTHR43303:SF4">
    <property type="entry name" value="NADPH DEHYDROGENASE C23G7.10C-RELATED"/>
    <property type="match status" value="1"/>
</dbReference>
<feature type="region of interest" description="Disordered" evidence="6">
    <location>
        <begin position="112"/>
        <end position="133"/>
    </location>
</feature>
<dbReference type="Pfam" id="PF00724">
    <property type="entry name" value="Oxidored_FMN"/>
    <property type="match status" value="1"/>
</dbReference>
<name>A0ABV8TUD8_9ACTN</name>
<dbReference type="CDD" id="cd02932">
    <property type="entry name" value="OYE_YqiM_FMN"/>
    <property type="match status" value="1"/>
</dbReference>
<accession>A0ABV8TUD8</accession>
<evidence type="ECO:0000256" key="4">
    <source>
        <dbReference type="ARBA" id="ARBA00022857"/>
    </source>
</evidence>
<evidence type="ECO:0000256" key="6">
    <source>
        <dbReference type="SAM" id="MobiDB-lite"/>
    </source>
</evidence>
<keyword evidence="5" id="KW-0560">Oxidoreductase</keyword>
<evidence type="ECO:0000256" key="2">
    <source>
        <dbReference type="ARBA" id="ARBA00022630"/>
    </source>
</evidence>
<dbReference type="Proteomes" id="UP001595823">
    <property type="component" value="Unassembled WGS sequence"/>
</dbReference>
<evidence type="ECO:0000256" key="1">
    <source>
        <dbReference type="ARBA" id="ARBA00001917"/>
    </source>
</evidence>
<dbReference type="InterPro" id="IPR044152">
    <property type="entry name" value="YqjM-like"/>
</dbReference>
<dbReference type="PANTHER" id="PTHR43303">
    <property type="entry name" value="NADPH DEHYDROGENASE C23G7.10C-RELATED"/>
    <property type="match status" value="1"/>
</dbReference>
<feature type="domain" description="NADH:flavin oxidoreductase/NADH oxidase N-terminal" evidence="7">
    <location>
        <begin position="4"/>
        <end position="346"/>
    </location>
</feature>
<keyword evidence="4" id="KW-0521">NADP</keyword>
<organism evidence="8 9">
    <name type="scientific">Salininema proteolyticum</name>
    <dbReference type="NCBI Taxonomy" id="1607685"/>
    <lineage>
        <taxon>Bacteria</taxon>
        <taxon>Bacillati</taxon>
        <taxon>Actinomycetota</taxon>
        <taxon>Actinomycetes</taxon>
        <taxon>Glycomycetales</taxon>
        <taxon>Glycomycetaceae</taxon>
        <taxon>Salininema</taxon>
    </lineage>
</organism>
<keyword evidence="2" id="KW-0285">Flavoprotein</keyword>
<proteinExistence type="predicted"/>
<dbReference type="SUPFAM" id="SSF51395">
    <property type="entry name" value="FMN-linked oxidoreductases"/>
    <property type="match status" value="1"/>
</dbReference>
<sequence>MSTDLFTPIRLRNLDIPNRIWMSPMCQYSADSSGPLTGAANDWHHQHYVSRAVGGTGLVMVEATGVSPEGRISPYDLGLWNDAQADALARVVAGVREAGSVAAIQLGHAGRKAGTDTPWRGGRPLSEEEGGWRPYGPSAVPFAEGDPVPHELTHAQMEEIIDQFAASARLALRAGIQAVEIHGAHGYLISSFLSPAANRRTDEYGGSFENRARFPLAVVDAVREVWPSDLPVFFRISATDWIGTDGWTDDDTVRLAPLLAEHGVDLLDNSSGGNVPRADIPVGPGYQVPFASRVRKETGLPTAAVGLITEPAQAEKIIADGEADAVLLGRELLRDPYWARHAARELGSDVEDRPLTPPIQYGRA</sequence>
<dbReference type="Gene3D" id="3.20.20.70">
    <property type="entry name" value="Aldolase class I"/>
    <property type="match status" value="1"/>
</dbReference>
<keyword evidence="9" id="KW-1185">Reference proteome</keyword>
<evidence type="ECO:0000259" key="7">
    <source>
        <dbReference type="Pfam" id="PF00724"/>
    </source>
</evidence>
<evidence type="ECO:0000256" key="3">
    <source>
        <dbReference type="ARBA" id="ARBA00022643"/>
    </source>
</evidence>
<comment type="cofactor">
    <cofactor evidence="1">
        <name>FMN</name>
        <dbReference type="ChEBI" id="CHEBI:58210"/>
    </cofactor>
</comment>
<evidence type="ECO:0000313" key="8">
    <source>
        <dbReference type="EMBL" id="MFC4334210.1"/>
    </source>
</evidence>
<comment type="caution">
    <text evidence="8">The sequence shown here is derived from an EMBL/GenBank/DDBJ whole genome shotgun (WGS) entry which is preliminary data.</text>
</comment>
<reference evidence="9" key="1">
    <citation type="journal article" date="2019" name="Int. J. Syst. Evol. Microbiol.">
        <title>The Global Catalogue of Microorganisms (GCM) 10K type strain sequencing project: providing services to taxonomists for standard genome sequencing and annotation.</title>
        <authorList>
            <consortium name="The Broad Institute Genomics Platform"/>
            <consortium name="The Broad Institute Genome Sequencing Center for Infectious Disease"/>
            <person name="Wu L."/>
            <person name="Ma J."/>
        </authorList>
    </citation>
    <scope>NUCLEOTIDE SEQUENCE [LARGE SCALE GENOMIC DNA]</scope>
    <source>
        <strain evidence="9">IBRC-M 10908</strain>
    </source>
</reference>
<evidence type="ECO:0000256" key="5">
    <source>
        <dbReference type="ARBA" id="ARBA00023002"/>
    </source>
</evidence>
<protein>
    <submittedName>
        <fullName evidence="8">NADH:flavin oxidoreductase/NADH oxidase</fullName>
    </submittedName>
</protein>
<dbReference type="InterPro" id="IPR001155">
    <property type="entry name" value="OxRdtase_FMN_N"/>
</dbReference>